<keyword evidence="1" id="KW-0812">Transmembrane</keyword>
<dbReference type="OrthoDB" id="9009736at2"/>
<evidence type="ECO:0000313" key="3">
    <source>
        <dbReference type="Proteomes" id="UP000198844"/>
    </source>
</evidence>
<sequence length="85" mass="9717">MVILFSIVANLCFGWAIVYLVCSVFSALKVGRRHYQPLIFLEFQPHRARGPWELSRAKLMMRLRLLAILSVLIGIASLTGYVFFS</sequence>
<evidence type="ECO:0000256" key="1">
    <source>
        <dbReference type="SAM" id="Phobius"/>
    </source>
</evidence>
<keyword evidence="1" id="KW-1133">Transmembrane helix</keyword>
<feature type="transmembrane region" description="Helical" evidence="1">
    <location>
        <begin position="65"/>
        <end position="84"/>
    </location>
</feature>
<dbReference type="AlphaFoldDB" id="A0A1I7ELK3"/>
<evidence type="ECO:0000313" key="2">
    <source>
        <dbReference type="EMBL" id="SFU24824.1"/>
    </source>
</evidence>
<gene>
    <name evidence="2" type="ORF">SAMN05192563_103020</name>
</gene>
<name>A0A1I7ELK3_9BURK</name>
<proteinExistence type="predicted"/>
<dbReference type="EMBL" id="FPBH01000030">
    <property type="protein sequence ID" value="SFU24824.1"/>
    <property type="molecule type" value="Genomic_DNA"/>
</dbReference>
<dbReference type="Proteomes" id="UP000198844">
    <property type="component" value="Unassembled WGS sequence"/>
</dbReference>
<keyword evidence="1" id="KW-0472">Membrane</keyword>
<organism evidence="2 3">
    <name type="scientific">Paraburkholderia aspalathi</name>
    <dbReference type="NCBI Taxonomy" id="1324617"/>
    <lineage>
        <taxon>Bacteria</taxon>
        <taxon>Pseudomonadati</taxon>
        <taxon>Pseudomonadota</taxon>
        <taxon>Betaproteobacteria</taxon>
        <taxon>Burkholderiales</taxon>
        <taxon>Burkholderiaceae</taxon>
        <taxon>Paraburkholderia</taxon>
    </lineage>
</organism>
<reference evidence="2 3" key="1">
    <citation type="submission" date="2016-10" db="EMBL/GenBank/DDBJ databases">
        <authorList>
            <person name="de Groot N.N."/>
        </authorList>
    </citation>
    <scope>NUCLEOTIDE SEQUENCE [LARGE SCALE GENOMIC DNA]</scope>
    <source>
        <strain evidence="2 3">LMG 27731</strain>
    </source>
</reference>
<accession>A0A1I7ELK3</accession>
<feature type="transmembrane region" description="Helical" evidence="1">
    <location>
        <begin position="6"/>
        <end position="28"/>
    </location>
</feature>
<protein>
    <submittedName>
        <fullName evidence="2">Uncharacterized protein</fullName>
    </submittedName>
</protein>